<evidence type="ECO:0000256" key="3">
    <source>
        <dbReference type="ARBA" id="ARBA00007931"/>
    </source>
</evidence>
<dbReference type="Pfam" id="PF02163">
    <property type="entry name" value="Peptidase_M50"/>
    <property type="match status" value="2"/>
</dbReference>
<gene>
    <name evidence="14" type="ORF">H1016_05165</name>
</gene>
<feature type="transmembrane region" description="Helical" evidence="12">
    <location>
        <begin position="12"/>
        <end position="34"/>
    </location>
</feature>
<feature type="domain" description="Peptidase M50" evidence="13">
    <location>
        <begin position="137"/>
        <end position="173"/>
    </location>
</feature>
<evidence type="ECO:0000256" key="2">
    <source>
        <dbReference type="ARBA" id="ARBA00004141"/>
    </source>
</evidence>
<protein>
    <submittedName>
        <fullName evidence="14">Site-2 protease family protein</fullName>
    </submittedName>
</protein>
<keyword evidence="9 12" id="KW-1133">Transmembrane helix</keyword>
<dbReference type="Proteomes" id="UP000646946">
    <property type="component" value="Unassembled WGS sequence"/>
</dbReference>
<dbReference type="PANTHER" id="PTHR39188">
    <property type="entry name" value="MEMBRANE-ASSOCIATED ZINC METALLOPROTEASE M50B"/>
    <property type="match status" value="1"/>
</dbReference>
<evidence type="ECO:0000259" key="13">
    <source>
        <dbReference type="Pfam" id="PF02163"/>
    </source>
</evidence>
<comment type="caution">
    <text evidence="14">The sequence shown here is derived from an EMBL/GenBank/DDBJ whole genome shotgun (WGS) entry which is preliminary data.</text>
</comment>
<feature type="transmembrane region" description="Helical" evidence="12">
    <location>
        <begin position="192"/>
        <end position="208"/>
    </location>
</feature>
<evidence type="ECO:0000256" key="7">
    <source>
        <dbReference type="ARBA" id="ARBA00022801"/>
    </source>
</evidence>
<comment type="subcellular location">
    <subcellularLocation>
        <location evidence="2">Membrane</location>
        <topology evidence="2">Multi-pass membrane protein</topology>
    </subcellularLocation>
</comment>
<feature type="transmembrane region" description="Helical" evidence="12">
    <location>
        <begin position="49"/>
        <end position="69"/>
    </location>
</feature>
<keyword evidence="5 12" id="KW-0812">Transmembrane</keyword>
<evidence type="ECO:0000313" key="14">
    <source>
        <dbReference type="EMBL" id="HIK00895.1"/>
    </source>
</evidence>
<keyword evidence="7" id="KW-0378">Hydrolase</keyword>
<proteinExistence type="inferred from homology"/>
<evidence type="ECO:0000256" key="5">
    <source>
        <dbReference type="ARBA" id="ARBA00022692"/>
    </source>
</evidence>
<sequence length="209" mass="23034">MGKSGHRIFRVFGIDVYLHYSWWFIFILVAYQLATDYFPTYYGGFSSNGYWLLGVGAAVLLFVSILLHELSHSLVANMRKLKVEKIMLFFFGGVASIPQEDVEPVTEFWMALAGPLFSLAFGGFLYLIHVTATSVPVIAITGYLWTLNVGVALFNLVPAYPLDGGRVFRALLMFYYKDITVATRIASKGGRGFGGALAIMGVLTLFAGA</sequence>
<evidence type="ECO:0000256" key="8">
    <source>
        <dbReference type="ARBA" id="ARBA00022833"/>
    </source>
</evidence>
<evidence type="ECO:0000256" key="1">
    <source>
        <dbReference type="ARBA" id="ARBA00001947"/>
    </source>
</evidence>
<dbReference type="GO" id="GO:0016020">
    <property type="term" value="C:membrane"/>
    <property type="evidence" value="ECO:0007669"/>
    <property type="project" value="UniProtKB-SubCell"/>
</dbReference>
<evidence type="ECO:0000256" key="6">
    <source>
        <dbReference type="ARBA" id="ARBA00022723"/>
    </source>
</evidence>
<evidence type="ECO:0000256" key="9">
    <source>
        <dbReference type="ARBA" id="ARBA00022989"/>
    </source>
</evidence>
<keyword evidence="15" id="KW-1185">Reference proteome</keyword>
<feature type="non-terminal residue" evidence="14">
    <location>
        <position position="209"/>
    </location>
</feature>
<dbReference type="AlphaFoldDB" id="A0A832UW66"/>
<evidence type="ECO:0000313" key="15">
    <source>
        <dbReference type="Proteomes" id="UP000646946"/>
    </source>
</evidence>
<evidence type="ECO:0000256" key="4">
    <source>
        <dbReference type="ARBA" id="ARBA00022670"/>
    </source>
</evidence>
<dbReference type="CDD" id="cd06164">
    <property type="entry name" value="S2P-M50_SpoIVFB_CBS"/>
    <property type="match status" value="1"/>
</dbReference>
<comment type="similarity">
    <text evidence="3">Belongs to the peptidase M50B family.</text>
</comment>
<comment type="cofactor">
    <cofactor evidence="1">
        <name>Zn(2+)</name>
        <dbReference type="ChEBI" id="CHEBI:29105"/>
    </cofactor>
</comment>
<dbReference type="GO" id="GO:0006508">
    <property type="term" value="P:proteolysis"/>
    <property type="evidence" value="ECO:0007669"/>
    <property type="project" value="UniProtKB-KW"/>
</dbReference>
<feature type="transmembrane region" description="Helical" evidence="12">
    <location>
        <begin position="109"/>
        <end position="128"/>
    </location>
</feature>
<reference evidence="14 15" key="1">
    <citation type="journal article" name="Nat. Commun.">
        <title>Undinarchaeota illuminate DPANN phylogeny and the impact of gene transfer on archaeal evolution.</title>
        <authorList>
            <person name="Dombrowski N."/>
            <person name="Williams T.A."/>
            <person name="Sun J."/>
            <person name="Woodcroft B.J."/>
            <person name="Lee J.H."/>
            <person name="Minh B.Q."/>
            <person name="Rinke C."/>
            <person name="Spang A."/>
        </authorList>
    </citation>
    <scope>NUCLEOTIDE SEQUENCE [LARGE SCALE GENOMIC DNA]</scope>
    <source>
        <strain evidence="14">MAG_bin1129</strain>
    </source>
</reference>
<feature type="transmembrane region" description="Helical" evidence="12">
    <location>
        <begin position="135"/>
        <end position="157"/>
    </location>
</feature>
<feature type="domain" description="Peptidase M50" evidence="13">
    <location>
        <begin position="57"/>
        <end position="131"/>
    </location>
</feature>
<evidence type="ECO:0000256" key="11">
    <source>
        <dbReference type="ARBA" id="ARBA00023136"/>
    </source>
</evidence>
<dbReference type="GO" id="GO:0046872">
    <property type="term" value="F:metal ion binding"/>
    <property type="evidence" value="ECO:0007669"/>
    <property type="project" value="UniProtKB-KW"/>
</dbReference>
<evidence type="ECO:0000256" key="12">
    <source>
        <dbReference type="SAM" id="Phobius"/>
    </source>
</evidence>
<dbReference type="PANTHER" id="PTHR39188:SF3">
    <property type="entry name" value="STAGE IV SPORULATION PROTEIN FB"/>
    <property type="match status" value="1"/>
</dbReference>
<organism evidence="14 15">
    <name type="scientific">Candidatus Naiadarchaeum limnaeum</name>
    <dbReference type="NCBI Taxonomy" id="2756139"/>
    <lineage>
        <taxon>Archaea</taxon>
        <taxon>Candidatus Undinarchaeota</taxon>
        <taxon>Candidatus Undinarchaeia</taxon>
        <taxon>Candidatus Naiadarchaeales</taxon>
        <taxon>Candidatus Naiadarchaeaceae</taxon>
        <taxon>Candidatus Naiadarchaeum</taxon>
    </lineage>
</organism>
<evidence type="ECO:0000256" key="10">
    <source>
        <dbReference type="ARBA" id="ARBA00023049"/>
    </source>
</evidence>
<dbReference type="EMBL" id="DVAB01000042">
    <property type="protein sequence ID" value="HIK00895.1"/>
    <property type="molecule type" value="Genomic_DNA"/>
</dbReference>
<keyword evidence="10" id="KW-0482">Metalloprotease</keyword>
<keyword evidence="8" id="KW-0862">Zinc</keyword>
<keyword evidence="4 14" id="KW-0645">Protease</keyword>
<name>A0A832UW66_9ARCH</name>
<keyword evidence="11 12" id="KW-0472">Membrane</keyword>
<keyword evidence="6" id="KW-0479">Metal-binding</keyword>
<dbReference type="InterPro" id="IPR008915">
    <property type="entry name" value="Peptidase_M50"/>
</dbReference>
<dbReference type="GO" id="GO:0008237">
    <property type="term" value="F:metallopeptidase activity"/>
    <property type="evidence" value="ECO:0007669"/>
    <property type="project" value="UniProtKB-KW"/>
</dbReference>
<accession>A0A832UW66</accession>